<accession>A0AAN7MTP7</accession>
<evidence type="ECO:0000313" key="2">
    <source>
        <dbReference type="EMBL" id="KAK4813029.1"/>
    </source>
</evidence>
<dbReference type="Proteomes" id="UP001333110">
    <property type="component" value="Unassembled WGS sequence"/>
</dbReference>
<comment type="caution">
    <text evidence="2">The sequence shown here is derived from an EMBL/GenBank/DDBJ whole genome shotgun (WGS) entry which is preliminary data.</text>
</comment>
<keyword evidence="3" id="KW-1185">Reference proteome</keyword>
<evidence type="ECO:0000256" key="1">
    <source>
        <dbReference type="SAM" id="MobiDB-lite"/>
    </source>
</evidence>
<protein>
    <submittedName>
        <fullName evidence="2">Uncharacterized protein</fullName>
    </submittedName>
</protein>
<reference evidence="2 3" key="1">
    <citation type="journal article" date="2023" name="J. Hered.">
        <title>Chromosome-level genome of the wood stork (Mycteria americana) provides insight into avian chromosome evolution.</title>
        <authorList>
            <person name="Flamio R. Jr."/>
            <person name="Ramstad K.M."/>
        </authorList>
    </citation>
    <scope>NUCLEOTIDE SEQUENCE [LARGE SCALE GENOMIC DNA]</scope>
    <source>
        <strain evidence="2">JAX WOST 10</strain>
    </source>
</reference>
<feature type="region of interest" description="Disordered" evidence="1">
    <location>
        <begin position="43"/>
        <end position="62"/>
    </location>
</feature>
<organism evidence="2 3">
    <name type="scientific">Mycteria americana</name>
    <name type="common">Wood stork</name>
    <dbReference type="NCBI Taxonomy" id="33587"/>
    <lineage>
        <taxon>Eukaryota</taxon>
        <taxon>Metazoa</taxon>
        <taxon>Chordata</taxon>
        <taxon>Craniata</taxon>
        <taxon>Vertebrata</taxon>
        <taxon>Euteleostomi</taxon>
        <taxon>Archelosauria</taxon>
        <taxon>Archosauria</taxon>
        <taxon>Dinosauria</taxon>
        <taxon>Saurischia</taxon>
        <taxon>Theropoda</taxon>
        <taxon>Coelurosauria</taxon>
        <taxon>Aves</taxon>
        <taxon>Neognathae</taxon>
        <taxon>Neoaves</taxon>
        <taxon>Aequornithes</taxon>
        <taxon>Ciconiiformes</taxon>
        <taxon>Ciconiidae</taxon>
        <taxon>Mycteria</taxon>
    </lineage>
</organism>
<sequence length="249" mass="28499">MWWNNIPLPSSSQVSDLEQPSLKTTGCSLLWLWDALVDIEDPGDAQPDAVQVTPDHRPQPEQSRLAGLSDLQDTGVQRKSKKDGAWLIALVPSGRTRGSGFKLKHRRFPLHIRKHFFPVRVTEPWHRLPREVVESPTLDIIKSHLDTVLGNWLWVALLEQGVGPDGPQSCLQPQLVFLWLTTAQCCPWAELELPHWQIYTHVRFTIKNDHVGSCFHTDMCEPEALQSHVASPWLTPEWCWGQRFLNFTI</sequence>
<dbReference type="EMBL" id="JAUNZN010000013">
    <property type="protein sequence ID" value="KAK4813029.1"/>
    <property type="molecule type" value="Genomic_DNA"/>
</dbReference>
<name>A0AAN7MTP7_MYCAM</name>
<dbReference type="AlphaFoldDB" id="A0AAN7MTP7"/>
<proteinExistence type="predicted"/>
<evidence type="ECO:0000313" key="3">
    <source>
        <dbReference type="Proteomes" id="UP001333110"/>
    </source>
</evidence>
<gene>
    <name evidence="2" type="ORF">QYF61_005895</name>
</gene>